<feature type="compositionally biased region" description="Acidic residues" evidence="1">
    <location>
        <begin position="276"/>
        <end position="343"/>
    </location>
</feature>
<dbReference type="AlphaFoldDB" id="A0A0G4FZK0"/>
<name>A0A0G4FZK0_9ALVE</name>
<proteinExistence type="predicted"/>
<protein>
    <submittedName>
        <fullName evidence="2">Uncharacterized protein</fullName>
    </submittedName>
</protein>
<dbReference type="PhylomeDB" id="A0A0G4FZK0"/>
<reference evidence="2" key="1">
    <citation type="submission" date="2014-11" db="EMBL/GenBank/DDBJ databases">
        <authorList>
            <person name="Otto D Thomas"/>
            <person name="Naeem Raeece"/>
        </authorList>
    </citation>
    <scope>NUCLEOTIDE SEQUENCE</scope>
</reference>
<evidence type="ECO:0000256" key="1">
    <source>
        <dbReference type="SAM" id="MobiDB-lite"/>
    </source>
</evidence>
<dbReference type="EMBL" id="CDMZ01000750">
    <property type="protein sequence ID" value="CEM20770.1"/>
    <property type="molecule type" value="Genomic_DNA"/>
</dbReference>
<feature type="region of interest" description="Disordered" evidence="1">
    <location>
        <begin position="274"/>
        <end position="343"/>
    </location>
</feature>
<gene>
    <name evidence="2" type="ORF">Cvel_3946</name>
</gene>
<sequence length="343" mass="37886">MKRGAPEEVTDALGKLVKFDVDAVLSSNPSIEELRKAEEMLKSVRRSAALQGKDGGLEGLIEHIYSVFMATDDQLSRESVRKMLWNVKIKSITERPDAEYVNPLFQEPLDDSLKPSQTFYEVEIQVHGLDFKFSGSTCNAPDADGTQTNGDANGASEDLKNFVGAFSFEPFADVFLKPGGELEVDADTSYATLQTHAEKWAEVSEFNRDDPNSWIITARIIVVALMKLVDEKYEETHQHVTLENGSPIFHQILDFFEKHMYVWEPTVEDMAGAVGADEDDDDEDADDGEGDETAAGLEADEGEFEGEEDEEDEDAGEEFDEDAEDGVDGEGNEEGGDEDDAAE</sequence>
<evidence type="ECO:0000313" key="2">
    <source>
        <dbReference type="EMBL" id="CEM20770.1"/>
    </source>
</evidence>
<organism evidence="2">
    <name type="scientific">Chromera velia CCMP2878</name>
    <dbReference type="NCBI Taxonomy" id="1169474"/>
    <lineage>
        <taxon>Eukaryota</taxon>
        <taxon>Sar</taxon>
        <taxon>Alveolata</taxon>
        <taxon>Colpodellida</taxon>
        <taxon>Chromeraceae</taxon>
        <taxon>Chromera</taxon>
    </lineage>
</organism>
<dbReference type="VEuPathDB" id="CryptoDB:Cvel_3946"/>
<accession>A0A0G4FZK0</accession>